<evidence type="ECO:0000256" key="6">
    <source>
        <dbReference type="ARBA" id="ARBA00022741"/>
    </source>
</evidence>
<dbReference type="GO" id="GO:0005524">
    <property type="term" value="F:ATP binding"/>
    <property type="evidence" value="ECO:0007669"/>
    <property type="project" value="UniProtKB-KW"/>
</dbReference>
<name>A0A7W5EUZ1_9GAMM</name>
<keyword evidence="4" id="KW-0548">Nucleotidyltransferase</keyword>
<evidence type="ECO:0000256" key="9">
    <source>
        <dbReference type="ARBA" id="ARBA00038276"/>
    </source>
</evidence>
<evidence type="ECO:0000256" key="4">
    <source>
        <dbReference type="ARBA" id="ARBA00022695"/>
    </source>
</evidence>
<keyword evidence="2" id="KW-1277">Toxin-antitoxin system</keyword>
<proteinExistence type="inferred from homology"/>
<comment type="caution">
    <text evidence="12">The sequence shown here is derived from an EMBL/GenBank/DDBJ whole genome shotgun (WGS) entry which is preliminary data.</text>
</comment>
<dbReference type="InterPro" id="IPR043519">
    <property type="entry name" value="NT_sf"/>
</dbReference>
<dbReference type="GO" id="GO:0046872">
    <property type="term" value="F:metal ion binding"/>
    <property type="evidence" value="ECO:0007669"/>
    <property type="project" value="UniProtKB-KW"/>
</dbReference>
<organism evidence="12 13">
    <name type="scientific">Halomonas stenophila</name>
    <dbReference type="NCBI Taxonomy" id="795312"/>
    <lineage>
        <taxon>Bacteria</taxon>
        <taxon>Pseudomonadati</taxon>
        <taxon>Pseudomonadota</taxon>
        <taxon>Gammaproteobacteria</taxon>
        <taxon>Oceanospirillales</taxon>
        <taxon>Halomonadaceae</taxon>
        <taxon>Halomonas</taxon>
    </lineage>
</organism>
<keyword evidence="5" id="KW-0479">Metal-binding</keyword>
<dbReference type="CDD" id="cd05403">
    <property type="entry name" value="NT_KNTase_like"/>
    <property type="match status" value="1"/>
</dbReference>
<dbReference type="SUPFAM" id="SSF81301">
    <property type="entry name" value="Nucleotidyltransferase"/>
    <property type="match status" value="1"/>
</dbReference>
<feature type="region of interest" description="Disordered" evidence="10">
    <location>
        <begin position="149"/>
        <end position="172"/>
    </location>
</feature>
<keyword evidence="8" id="KW-0460">Magnesium</keyword>
<evidence type="ECO:0000313" key="13">
    <source>
        <dbReference type="Proteomes" id="UP000518892"/>
    </source>
</evidence>
<comment type="similarity">
    <text evidence="9">Belongs to the MntA antitoxin family.</text>
</comment>
<evidence type="ECO:0000256" key="3">
    <source>
        <dbReference type="ARBA" id="ARBA00022679"/>
    </source>
</evidence>
<sequence>MKPSQALQQHRDAILRIIARHRGLHPRVYGSVAHGEDEEGSDLDILIDVLPDADLFDLGAMHTELEDLLGVAVDVKTIHELPPSSRAEVLSEAIELSDSLDINDILDALEADRRTGVLPKVVSSSSVRYGLDPEDPEQLLATDSQGRTWKLPRNRDRNNKLSACPGGHSLDV</sequence>
<dbReference type="InterPro" id="IPR052038">
    <property type="entry name" value="Type-VII_TA_antitoxin"/>
</dbReference>
<evidence type="ECO:0000256" key="5">
    <source>
        <dbReference type="ARBA" id="ARBA00022723"/>
    </source>
</evidence>
<dbReference type="InterPro" id="IPR002934">
    <property type="entry name" value="Polymerase_NTP_transf_dom"/>
</dbReference>
<feature type="domain" description="Polymerase nucleotidyl transferase" evidence="11">
    <location>
        <begin position="28"/>
        <end position="94"/>
    </location>
</feature>
<dbReference type="Pfam" id="PF01909">
    <property type="entry name" value="NTP_transf_2"/>
    <property type="match status" value="1"/>
</dbReference>
<protein>
    <submittedName>
        <fullName evidence="12">Putative nucleotidyltransferase</fullName>
    </submittedName>
</protein>
<dbReference type="GO" id="GO:0016779">
    <property type="term" value="F:nucleotidyltransferase activity"/>
    <property type="evidence" value="ECO:0007669"/>
    <property type="project" value="UniProtKB-KW"/>
</dbReference>
<dbReference type="Gene3D" id="3.30.460.10">
    <property type="entry name" value="Beta Polymerase, domain 2"/>
    <property type="match status" value="1"/>
</dbReference>
<keyword evidence="13" id="KW-1185">Reference proteome</keyword>
<comment type="cofactor">
    <cofactor evidence="1">
        <name>Mg(2+)</name>
        <dbReference type="ChEBI" id="CHEBI:18420"/>
    </cofactor>
</comment>
<gene>
    <name evidence="12" type="ORF">FHR97_002797</name>
</gene>
<evidence type="ECO:0000256" key="10">
    <source>
        <dbReference type="SAM" id="MobiDB-lite"/>
    </source>
</evidence>
<accession>A0A7W5EUZ1</accession>
<evidence type="ECO:0000256" key="1">
    <source>
        <dbReference type="ARBA" id="ARBA00001946"/>
    </source>
</evidence>
<evidence type="ECO:0000256" key="2">
    <source>
        <dbReference type="ARBA" id="ARBA00022649"/>
    </source>
</evidence>
<evidence type="ECO:0000256" key="7">
    <source>
        <dbReference type="ARBA" id="ARBA00022840"/>
    </source>
</evidence>
<dbReference type="PANTHER" id="PTHR33571:SF12">
    <property type="entry name" value="BSL3053 PROTEIN"/>
    <property type="match status" value="1"/>
</dbReference>
<evidence type="ECO:0000259" key="11">
    <source>
        <dbReference type="Pfam" id="PF01909"/>
    </source>
</evidence>
<evidence type="ECO:0000256" key="8">
    <source>
        <dbReference type="ARBA" id="ARBA00022842"/>
    </source>
</evidence>
<dbReference type="AlphaFoldDB" id="A0A7W5EUZ1"/>
<dbReference type="PANTHER" id="PTHR33571">
    <property type="entry name" value="SSL8005 PROTEIN"/>
    <property type="match status" value="1"/>
</dbReference>
<keyword evidence="7" id="KW-0067">ATP-binding</keyword>
<dbReference type="EMBL" id="JACHXR010000008">
    <property type="protein sequence ID" value="MBB3231934.1"/>
    <property type="molecule type" value="Genomic_DNA"/>
</dbReference>
<keyword evidence="3 12" id="KW-0808">Transferase</keyword>
<evidence type="ECO:0000313" key="12">
    <source>
        <dbReference type="EMBL" id="MBB3231934.1"/>
    </source>
</evidence>
<dbReference type="Proteomes" id="UP000518892">
    <property type="component" value="Unassembled WGS sequence"/>
</dbReference>
<reference evidence="12 13" key="1">
    <citation type="submission" date="2020-08" db="EMBL/GenBank/DDBJ databases">
        <title>Genomic Encyclopedia of Type Strains, Phase III (KMG-III): the genomes of soil and plant-associated and newly described type strains.</title>
        <authorList>
            <person name="Whitman W."/>
        </authorList>
    </citation>
    <scope>NUCLEOTIDE SEQUENCE [LARGE SCALE GENOMIC DNA]</scope>
    <source>
        <strain evidence="12 13">CECT 7744</strain>
    </source>
</reference>
<dbReference type="RefSeq" id="WP_183384403.1">
    <property type="nucleotide sequence ID" value="NZ_JACHXR010000008.1"/>
</dbReference>
<keyword evidence="6" id="KW-0547">Nucleotide-binding</keyword>